<feature type="transmembrane region" description="Helical" evidence="2">
    <location>
        <begin position="46"/>
        <end position="65"/>
    </location>
</feature>
<accession>A0A845DES3</accession>
<evidence type="ECO:0000313" key="3">
    <source>
        <dbReference type="EMBL" id="MYE38521.1"/>
    </source>
</evidence>
<dbReference type="Proteomes" id="UP000449092">
    <property type="component" value="Unassembled WGS sequence"/>
</dbReference>
<reference evidence="3 4" key="1">
    <citation type="submission" date="2019-09" db="EMBL/GenBank/DDBJ databases">
        <title>Characterisation of the sponge microbiome using genome-centric metagenomics.</title>
        <authorList>
            <person name="Engelberts J.P."/>
            <person name="Robbins S.J."/>
            <person name="De Goeij J.M."/>
            <person name="Aranda M."/>
            <person name="Bell S.C."/>
            <person name="Webster N.S."/>
        </authorList>
    </citation>
    <scope>NUCLEOTIDE SEQUENCE [LARGE SCALE GENOMIC DNA]</scope>
    <source>
        <strain evidence="3">SB0662_bin_43</strain>
    </source>
</reference>
<name>A0A845DES3_9BACT</name>
<proteinExistence type="predicted"/>
<dbReference type="AlphaFoldDB" id="A0A845DES3"/>
<comment type="caution">
    <text evidence="3">The sequence shown here is derived from an EMBL/GenBank/DDBJ whole genome shotgun (WGS) entry which is preliminary data.</text>
</comment>
<evidence type="ECO:0000256" key="1">
    <source>
        <dbReference type="SAM" id="MobiDB-lite"/>
    </source>
</evidence>
<protein>
    <submittedName>
        <fullName evidence="3">Uncharacterized protein</fullName>
    </submittedName>
</protein>
<keyword evidence="2" id="KW-0812">Transmembrane</keyword>
<feature type="region of interest" description="Disordered" evidence="1">
    <location>
        <begin position="93"/>
        <end position="115"/>
    </location>
</feature>
<sequence>MNKEANHSVKKALTCSLVQFVSFVGLIILANAGLRSFLETRTDFEPLVQVAIRIIILVVLIALVYPQFRGSGKCCSTRCCSGAKRCCDKKMMHEKKEKEMKEEKEETEKSEETES</sequence>
<feature type="transmembrane region" description="Helical" evidence="2">
    <location>
        <begin position="12"/>
        <end position="34"/>
    </location>
</feature>
<gene>
    <name evidence="3" type="ORF">F4X82_03340</name>
</gene>
<keyword evidence="2" id="KW-1133">Transmembrane helix</keyword>
<evidence type="ECO:0000313" key="4">
    <source>
        <dbReference type="Proteomes" id="UP000449092"/>
    </source>
</evidence>
<keyword evidence="2" id="KW-0472">Membrane</keyword>
<evidence type="ECO:0000256" key="2">
    <source>
        <dbReference type="SAM" id="Phobius"/>
    </source>
</evidence>
<organism evidence="3 4">
    <name type="scientific">Candidatus Spechtbacteria bacterium SB0662_bin_43</name>
    <dbReference type="NCBI Taxonomy" id="2604897"/>
    <lineage>
        <taxon>Bacteria</taxon>
        <taxon>Candidatus Spechtiibacteriota</taxon>
    </lineage>
</organism>
<dbReference type="EMBL" id="VXOY01000028">
    <property type="protein sequence ID" value="MYE38521.1"/>
    <property type="molecule type" value="Genomic_DNA"/>
</dbReference>